<protein>
    <recommendedName>
        <fullName evidence="3">Sulfotransferase</fullName>
        <ecNumber evidence="3">2.8.2.-</ecNumber>
    </recommendedName>
</protein>
<evidence type="ECO:0000259" key="4">
    <source>
        <dbReference type="Pfam" id="PF00685"/>
    </source>
</evidence>
<reference evidence="5 6" key="1">
    <citation type="submission" date="2024-02" db="EMBL/GenBank/DDBJ databases">
        <authorList>
            <person name="Daric V."/>
            <person name="Darras S."/>
        </authorList>
    </citation>
    <scope>NUCLEOTIDE SEQUENCE [LARGE SCALE GENOMIC DNA]</scope>
</reference>
<evidence type="ECO:0000313" key="5">
    <source>
        <dbReference type="EMBL" id="CAK8681123.1"/>
    </source>
</evidence>
<evidence type="ECO:0000256" key="1">
    <source>
        <dbReference type="ARBA" id="ARBA00005771"/>
    </source>
</evidence>
<accession>A0ABP0FT42</accession>
<dbReference type="Gene3D" id="3.40.50.300">
    <property type="entry name" value="P-loop containing nucleotide triphosphate hydrolases"/>
    <property type="match status" value="1"/>
</dbReference>
<organism evidence="5 6">
    <name type="scientific">Clavelina lepadiformis</name>
    <name type="common">Light-bulb sea squirt</name>
    <name type="synonym">Ascidia lepadiformis</name>
    <dbReference type="NCBI Taxonomy" id="159417"/>
    <lineage>
        <taxon>Eukaryota</taxon>
        <taxon>Metazoa</taxon>
        <taxon>Chordata</taxon>
        <taxon>Tunicata</taxon>
        <taxon>Ascidiacea</taxon>
        <taxon>Aplousobranchia</taxon>
        <taxon>Clavelinidae</taxon>
        <taxon>Clavelina</taxon>
    </lineage>
</organism>
<feature type="domain" description="Sulfotransferase" evidence="4">
    <location>
        <begin position="72"/>
        <end position="294"/>
    </location>
</feature>
<dbReference type="InterPro" id="IPR000863">
    <property type="entry name" value="Sulfotransferase_dom"/>
</dbReference>
<dbReference type="EMBL" id="CAWYQH010000079">
    <property type="protein sequence ID" value="CAK8681123.1"/>
    <property type="molecule type" value="Genomic_DNA"/>
</dbReference>
<gene>
    <name evidence="5" type="ORF">CVLEPA_LOCUS11359</name>
</gene>
<dbReference type="Pfam" id="PF00685">
    <property type="entry name" value="Sulfotransfer_1"/>
    <property type="match status" value="1"/>
</dbReference>
<keyword evidence="2 3" id="KW-0808">Transferase</keyword>
<comment type="similarity">
    <text evidence="1 3">Belongs to the sulfotransferase 1 family.</text>
</comment>
<name>A0ABP0FT42_CLALP</name>
<sequence>MANMLDETIRLHHVVASFIPVEVRPDVTELVEKSTSQFKSPQITEWRGYRIGPPFCASSVQWQFNNWRPTEKDVLVASYPKTGTTWLTNIVRNIIYFDHIEILEMLKSVTPIHTYIEGGTPMNFELMQKLPWNRKIWGTHLPAKLVNMKRLKENGCKVLYIIRNPNDQLLSWFKMSKTFPFNHNKVTDQFYPTEWNSFFETFVNGMQPLLSKEGEWYPDHILSYYPYRNDDNVLFVVFENLKTNTKEEIGRIAEFLGVQRTEEEINHIVQLSSFKSMKESAARFYEELKFFREGLKQHL</sequence>
<comment type="caution">
    <text evidence="5">The sequence shown here is derived from an EMBL/GenBank/DDBJ whole genome shotgun (WGS) entry which is preliminary data.</text>
</comment>
<proteinExistence type="inferred from homology"/>
<dbReference type="EC" id="2.8.2.-" evidence="3"/>
<evidence type="ECO:0000256" key="3">
    <source>
        <dbReference type="RuleBase" id="RU361155"/>
    </source>
</evidence>
<dbReference type="SUPFAM" id="SSF52540">
    <property type="entry name" value="P-loop containing nucleoside triphosphate hydrolases"/>
    <property type="match status" value="1"/>
</dbReference>
<keyword evidence="6" id="KW-1185">Reference proteome</keyword>
<dbReference type="Proteomes" id="UP001642483">
    <property type="component" value="Unassembled WGS sequence"/>
</dbReference>
<evidence type="ECO:0000313" key="6">
    <source>
        <dbReference type="Proteomes" id="UP001642483"/>
    </source>
</evidence>
<dbReference type="InterPro" id="IPR027417">
    <property type="entry name" value="P-loop_NTPase"/>
</dbReference>
<evidence type="ECO:0000256" key="2">
    <source>
        <dbReference type="ARBA" id="ARBA00022679"/>
    </source>
</evidence>
<dbReference type="PANTHER" id="PTHR11783">
    <property type="entry name" value="SULFOTRANSFERASE SULT"/>
    <property type="match status" value="1"/>
</dbReference>